<evidence type="ECO:0000313" key="1">
    <source>
        <dbReference type="EMBL" id="MBM3223763.1"/>
    </source>
</evidence>
<dbReference type="Proteomes" id="UP000712673">
    <property type="component" value="Unassembled WGS sequence"/>
</dbReference>
<dbReference type="AlphaFoldDB" id="A0A937W035"/>
<dbReference type="EMBL" id="VGLS01000195">
    <property type="protein sequence ID" value="MBM3223763.1"/>
    <property type="molecule type" value="Genomic_DNA"/>
</dbReference>
<proteinExistence type="predicted"/>
<reference evidence="1" key="1">
    <citation type="submission" date="2019-03" db="EMBL/GenBank/DDBJ databases">
        <title>Lake Tanganyika Metagenome-Assembled Genomes (MAGs).</title>
        <authorList>
            <person name="Tran P."/>
        </authorList>
    </citation>
    <scope>NUCLEOTIDE SEQUENCE</scope>
    <source>
        <strain evidence="1">K_DeepCast_65m_m2_066</strain>
    </source>
</reference>
<accession>A0A937W035</accession>
<comment type="caution">
    <text evidence="1">The sequence shown here is derived from an EMBL/GenBank/DDBJ whole genome shotgun (WGS) entry which is preliminary data.</text>
</comment>
<keyword evidence="1" id="KW-0255">Endonuclease</keyword>
<sequence length="30" mass="3336">EQAESRAEQADQRAARLAARLRALGIEPEE</sequence>
<feature type="non-terminal residue" evidence="1">
    <location>
        <position position="1"/>
    </location>
</feature>
<evidence type="ECO:0000313" key="2">
    <source>
        <dbReference type="Proteomes" id="UP000712673"/>
    </source>
</evidence>
<gene>
    <name evidence="1" type="ORF">FJZ47_08195</name>
</gene>
<organism evidence="1 2">
    <name type="scientific">Tectimicrobiota bacterium</name>
    <dbReference type="NCBI Taxonomy" id="2528274"/>
    <lineage>
        <taxon>Bacteria</taxon>
        <taxon>Pseudomonadati</taxon>
        <taxon>Nitrospinota/Tectimicrobiota group</taxon>
        <taxon>Candidatus Tectimicrobiota</taxon>
    </lineage>
</organism>
<dbReference type="GO" id="GO:0004519">
    <property type="term" value="F:endonuclease activity"/>
    <property type="evidence" value="ECO:0007669"/>
    <property type="project" value="UniProtKB-KW"/>
</dbReference>
<keyword evidence="1" id="KW-0540">Nuclease</keyword>
<name>A0A937W035_UNCTE</name>
<protein>
    <submittedName>
        <fullName evidence="1">Uma2 family endonuclease</fullName>
    </submittedName>
</protein>
<keyword evidence="1" id="KW-0378">Hydrolase</keyword>